<proteinExistence type="predicted"/>
<feature type="region of interest" description="Disordered" evidence="1">
    <location>
        <begin position="216"/>
        <end position="243"/>
    </location>
</feature>
<dbReference type="AlphaFoldDB" id="A0A9P0EW54"/>
<gene>
    <name evidence="2" type="ORF">BEMITA_LOCUS1258</name>
</gene>
<feature type="compositionally biased region" description="Polar residues" evidence="1">
    <location>
        <begin position="221"/>
        <end position="243"/>
    </location>
</feature>
<organism evidence="2 3">
    <name type="scientific">Bemisia tabaci</name>
    <name type="common">Sweetpotato whitefly</name>
    <name type="synonym">Aleurodes tabaci</name>
    <dbReference type="NCBI Taxonomy" id="7038"/>
    <lineage>
        <taxon>Eukaryota</taxon>
        <taxon>Metazoa</taxon>
        <taxon>Ecdysozoa</taxon>
        <taxon>Arthropoda</taxon>
        <taxon>Hexapoda</taxon>
        <taxon>Insecta</taxon>
        <taxon>Pterygota</taxon>
        <taxon>Neoptera</taxon>
        <taxon>Paraneoptera</taxon>
        <taxon>Hemiptera</taxon>
        <taxon>Sternorrhyncha</taxon>
        <taxon>Aleyrodoidea</taxon>
        <taxon>Aleyrodidae</taxon>
        <taxon>Aleyrodinae</taxon>
        <taxon>Bemisia</taxon>
    </lineage>
</organism>
<feature type="compositionally biased region" description="Basic and acidic residues" evidence="1">
    <location>
        <begin position="92"/>
        <end position="107"/>
    </location>
</feature>
<evidence type="ECO:0000256" key="1">
    <source>
        <dbReference type="SAM" id="MobiDB-lite"/>
    </source>
</evidence>
<evidence type="ECO:0000313" key="2">
    <source>
        <dbReference type="EMBL" id="CAH0381628.1"/>
    </source>
</evidence>
<name>A0A9P0EW54_BEMTA</name>
<sequence length="883" mass="98675">MRMKVPVNTGLVPHPHPSASRRNKVEETKSAPKSKKSAADKKIPYRYIQKVAVSLNLPGNLKREDLELLIERQKDGDEEFVREFKRRLYEEKSVKRAQRKVEQEDKSGAPLNLTKTQVQKPPESRPPCSPTPAPDSATPAPSHTQRSSERDEELHMNNRAYGLEIPSEYYQDRSTSSRNSSTPFPPCPHGNFRNYDLSFYQSEFYPNPREWQYQMPPHCPNLSSNEASTSSGQQSYTPSNLTQSSSYCSVSAYQGYYPYSMWHYPPLFDPYSSAFSDYHSTTNTLNYGSVRTSPVDRLPSFHELKYMSKPPSPFNDPSQNLTHWDANVPSDIASQTTSCGSGRSISSSMENNFSWSTINQDVLNYLSQEASFKSASSQRTNSYLGSEGGNLFDQSLEFQSSNDTANLRRLDLFPSYRQTSTPQTNGSPVCNPSLQSHFMTASSHLYDTNFSSYSANTTATTINTNPYSHTEPNSGQFCYGSCFPGYPCYRAPNPPSTFSSLTENHRTHLENGGRQDAENNSEDDLFLDESSGDITLRLSPSDSVETSEFDSDGTLIINEDTLIEDSNETQPDSFNHVANNQNDGTYHALESTVLTQEMPHLDSQIVESIFNETIADGKISEAYENLTAAEIDEVCRQSYSAIDSFTQASVVENGRLHEAKQNENTPSTEESSSSSFISVGHAENPPPYACPVSGCHTAWDSVLPIEDHIRKYHEKDIIDVSQFKVRPYELTLSSVLQEGSKNLIIEAGQKLFIVRVIKQEARIMALLQHIPKPSDSNPNSPSLEGHIKVMKSNEAPQSWIGKVMPYSSPVDHLLASNQCLAVNVADLDSVIAVFADVLPPLESNSRSSTLEEGRYLRSNLKRKTNRPTCNSCSYLDPKIAKYV</sequence>
<keyword evidence="3" id="KW-1185">Reference proteome</keyword>
<evidence type="ECO:0000313" key="3">
    <source>
        <dbReference type="Proteomes" id="UP001152759"/>
    </source>
</evidence>
<feature type="region of interest" description="Disordered" evidence="1">
    <location>
        <begin position="1"/>
        <end position="41"/>
    </location>
</feature>
<feature type="region of interest" description="Disordered" evidence="1">
    <location>
        <begin position="658"/>
        <end position="680"/>
    </location>
</feature>
<accession>A0A9P0EW54</accession>
<feature type="compositionally biased region" description="Pro residues" evidence="1">
    <location>
        <begin position="124"/>
        <end position="133"/>
    </location>
</feature>
<feature type="compositionally biased region" description="Low complexity" evidence="1">
    <location>
        <begin position="662"/>
        <end position="675"/>
    </location>
</feature>
<protein>
    <submittedName>
        <fullName evidence="2">Uncharacterized protein</fullName>
    </submittedName>
</protein>
<dbReference type="Proteomes" id="UP001152759">
    <property type="component" value="Chromosome 1"/>
</dbReference>
<reference evidence="2" key="1">
    <citation type="submission" date="2021-12" db="EMBL/GenBank/DDBJ databases">
        <authorList>
            <person name="King R."/>
        </authorList>
    </citation>
    <scope>NUCLEOTIDE SEQUENCE</scope>
</reference>
<feature type="compositionally biased region" description="Low complexity" evidence="1">
    <location>
        <begin position="134"/>
        <end position="144"/>
    </location>
</feature>
<feature type="region of interest" description="Disordered" evidence="1">
    <location>
        <begin position="92"/>
        <end position="154"/>
    </location>
</feature>
<dbReference type="EMBL" id="OU963862">
    <property type="protein sequence ID" value="CAH0381628.1"/>
    <property type="molecule type" value="Genomic_DNA"/>
</dbReference>